<accession>A0A822Y4Y5</accession>
<organism evidence="1 2">
    <name type="scientific">Nelumbo nucifera</name>
    <name type="common">Sacred lotus</name>
    <dbReference type="NCBI Taxonomy" id="4432"/>
    <lineage>
        <taxon>Eukaryota</taxon>
        <taxon>Viridiplantae</taxon>
        <taxon>Streptophyta</taxon>
        <taxon>Embryophyta</taxon>
        <taxon>Tracheophyta</taxon>
        <taxon>Spermatophyta</taxon>
        <taxon>Magnoliopsida</taxon>
        <taxon>Proteales</taxon>
        <taxon>Nelumbonaceae</taxon>
        <taxon>Nelumbo</taxon>
    </lineage>
</organism>
<comment type="caution">
    <text evidence="1">The sequence shown here is derived from an EMBL/GenBank/DDBJ whole genome shotgun (WGS) entry which is preliminary data.</text>
</comment>
<dbReference type="EMBL" id="DUZY01000001">
    <property type="protein sequence ID" value="DAD24668.1"/>
    <property type="molecule type" value="Genomic_DNA"/>
</dbReference>
<name>A0A822Y4Y5_NELNU</name>
<protein>
    <submittedName>
        <fullName evidence="1">Uncharacterized protein</fullName>
    </submittedName>
</protein>
<evidence type="ECO:0000313" key="1">
    <source>
        <dbReference type="EMBL" id="DAD24668.1"/>
    </source>
</evidence>
<sequence>MKEKQDCRVGYRHAYRGGEPSGVDWIAN</sequence>
<proteinExistence type="predicted"/>
<gene>
    <name evidence="1" type="ORF">HUJ06_026132</name>
</gene>
<dbReference type="AlphaFoldDB" id="A0A822Y4Y5"/>
<keyword evidence="2" id="KW-1185">Reference proteome</keyword>
<reference evidence="1 2" key="1">
    <citation type="journal article" date="2020" name="Mol. Biol. Evol.">
        <title>Distinct Expression and Methylation Patterns for Genes with Different Fates following a Single Whole-Genome Duplication in Flowering Plants.</title>
        <authorList>
            <person name="Shi T."/>
            <person name="Rahmani R.S."/>
            <person name="Gugger P.F."/>
            <person name="Wang M."/>
            <person name="Li H."/>
            <person name="Zhang Y."/>
            <person name="Li Z."/>
            <person name="Wang Q."/>
            <person name="Van de Peer Y."/>
            <person name="Marchal K."/>
            <person name="Chen J."/>
        </authorList>
    </citation>
    <scope>NUCLEOTIDE SEQUENCE [LARGE SCALE GENOMIC DNA]</scope>
    <source>
        <tissue evidence="1">Leaf</tissue>
    </source>
</reference>
<dbReference type="Proteomes" id="UP000607653">
    <property type="component" value="Unassembled WGS sequence"/>
</dbReference>
<evidence type="ECO:0000313" key="2">
    <source>
        <dbReference type="Proteomes" id="UP000607653"/>
    </source>
</evidence>